<protein>
    <recommendedName>
        <fullName evidence="3">Glycosyl transferase</fullName>
    </recommendedName>
</protein>
<dbReference type="OrthoDB" id="9816564at2"/>
<dbReference type="Proteomes" id="UP000215509">
    <property type="component" value="Unassembled WGS sequence"/>
</dbReference>
<evidence type="ECO:0008006" key="3">
    <source>
        <dbReference type="Google" id="ProtNLM"/>
    </source>
</evidence>
<dbReference type="EMBL" id="NMQW01000023">
    <property type="protein sequence ID" value="OXM85066.1"/>
    <property type="molecule type" value="Genomic_DNA"/>
</dbReference>
<keyword evidence="2" id="KW-1185">Reference proteome</keyword>
<evidence type="ECO:0000313" key="1">
    <source>
        <dbReference type="EMBL" id="OXM85066.1"/>
    </source>
</evidence>
<dbReference type="Gene3D" id="3.40.50.2000">
    <property type="entry name" value="Glycogen Phosphorylase B"/>
    <property type="match status" value="1"/>
</dbReference>
<dbReference type="Pfam" id="PF13692">
    <property type="entry name" value="Glyco_trans_1_4"/>
    <property type="match status" value="1"/>
</dbReference>
<name>A0A229UNQ9_9BACL</name>
<reference evidence="1 2" key="1">
    <citation type="submission" date="2017-07" db="EMBL/GenBank/DDBJ databases">
        <title>Genome sequencing and assembly of Paenibacillus rigui.</title>
        <authorList>
            <person name="Mayilraj S."/>
        </authorList>
    </citation>
    <scope>NUCLEOTIDE SEQUENCE [LARGE SCALE GENOMIC DNA]</scope>
    <source>
        <strain evidence="1 2">JCM 16352</strain>
    </source>
</reference>
<dbReference type="RefSeq" id="WP_094015829.1">
    <property type="nucleotide sequence ID" value="NZ_NMQW01000023.1"/>
</dbReference>
<organism evidence="1 2">
    <name type="scientific">Paenibacillus rigui</name>
    <dbReference type="NCBI Taxonomy" id="554312"/>
    <lineage>
        <taxon>Bacteria</taxon>
        <taxon>Bacillati</taxon>
        <taxon>Bacillota</taxon>
        <taxon>Bacilli</taxon>
        <taxon>Bacillales</taxon>
        <taxon>Paenibacillaceae</taxon>
        <taxon>Paenibacillus</taxon>
    </lineage>
</organism>
<comment type="caution">
    <text evidence="1">The sequence shown here is derived from an EMBL/GenBank/DDBJ whole genome shotgun (WGS) entry which is preliminary data.</text>
</comment>
<proteinExistence type="predicted"/>
<dbReference type="SUPFAM" id="SSF53756">
    <property type="entry name" value="UDP-Glycosyltransferase/glycogen phosphorylase"/>
    <property type="match status" value="1"/>
</dbReference>
<dbReference type="AlphaFoldDB" id="A0A229UNQ9"/>
<evidence type="ECO:0000313" key="2">
    <source>
        <dbReference type="Proteomes" id="UP000215509"/>
    </source>
</evidence>
<accession>A0A229UNQ9</accession>
<gene>
    <name evidence="1" type="ORF">CF651_15745</name>
</gene>
<sequence length="359" mass="40946">MSMPVKQITMPPILYLPCFDYQVHRQRPQQLLTQLSLLGFNVIYCNVTQDPERPFVILNDHLAVCQDVSALNKEQPYIMWLTHGPYAEELHKYNIRMVVSDLADVCEEEFAPFAVWEQRKLDAADLVLCSSDIIYEGARPKHPEVLLLRNAADAEHFVQTTDKAAFPLLPYEQEARNLCRNTAPVIGFWGAVASWLDYDLIRYLAKERPQYQFVFIGQISCRGPELLGPLPNVHWLGNRDYEALPAFARQLDAAIVPFQVRKVTEAANPVKLYEYLAAGLPIISTDLPEVAAFIEVGVRIGRSPAQFLRHMDEALVSDRTPEKIQLRQAVARQESWTARARLAADHMIRLWLKKAKPAD</sequence>